<protein>
    <submittedName>
        <fullName evidence="4">Uncharacterized protein</fullName>
    </submittedName>
</protein>
<keyword evidence="2" id="KW-0472">Membrane</keyword>
<organism evidence="3 4">
    <name type="scientific">Mesorhabditis belari</name>
    <dbReference type="NCBI Taxonomy" id="2138241"/>
    <lineage>
        <taxon>Eukaryota</taxon>
        <taxon>Metazoa</taxon>
        <taxon>Ecdysozoa</taxon>
        <taxon>Nematoda</taxon>
        <taxon>Chromadorea</taxon>
        <taxon>Rhabditida</taxon>
        <taxon>Rhabditina</taxon>
        <taxon>Rhabditomorpha</taxon>
        <taxon>Rhabditoidea</taxon>
        <taxon>Rhabditidae</taxon>
        <taxon>Mesorhabditinae</taxon>
        <taxon>Mesorhabditis</taxon>
    </lineage>
</organism>
<evidence type="ECO:0000256" key="2">
    <source>
        <dbReference type="SAM" id="Phobius"/>
    </source>
</evidence>
<feature type="transmembrane region" description="Helical" evidence="2">
    <location>
        <begin position="53"/>
        <end position="77"/>
    </location>
</feature>
<feature type="transmembrane region" description="Helical" evidence="2">
    <location>
        <begin position="97"/>
        <end position="122"/>
    </location>
</feature>
<accession>A0AAF3EW92</accession>
<reference evidence="4" key="1">
    <citation type="submission" date="2024-02" db="UniProtKB">
        <authorList>
            <consortium name="WormBaseParasite"/>
        </authorList>
    </citation>
    <scope>IDENTIFICATION</scope>
</reference>
<feature type="transmembrane region" description="Helical" evidence="2">
    <location>
        <begin position="20"/>
        <end position="41"/>
    </location>
</feature>
<sequence length="259" mass="29774">MNETLTLPESTPFYVKVYAYSIYAISIFVYFIVLSTLCIKYRIDNNVFAHSVYLFYIHTLFLLGEGLIVFSQPIALFPKLAFYLTGPLTRFRLSPHFWLIILFSLFQQLILSTGTCLMYRWLTFNHFRIRTYRVSSGLFHSSFIFHSIINLPFIFLFAISEVPKEAILDDGLAPRHENPSQESGFVDDFHVINKLIVPSLLGGSLLHSYSTLYTAWSGHVSLFTALNSLAKRKYTPQSQPDLSQKPTRNAREVEFAGIE</sequence>
<feature type="region of interest" description="Disordered" evidence="1">
    <location>
        <begin position="236"/>
        <end position="259"/>
    </location>
</feature>
<evidence type="ECO:0000313" key="3">
    <source>
        <dbReference type="Proteomes" id="UP000887575"/>
    </source>
</evidence>
<feature type="compositionally biased region" description="Basic and acidic residues" evidence="1">
    <location>
        <begin position="249"/>
        <end position="259"/>
    </location>
</feature>
<keyword evidence="3" id="KW-1185">Reference proteome</keyword>
<keyword evidence="2" id="KW-0812">Transmembrane</keyword>
<proteinExistence type="predicted"/>
<name>A0AAF3EW92_9BILA</name>
<evidence type="ECO:0000313" key="4">
    <source>
        <dbReference type="WBParaSite" id="MBELARI_LOCUS18470"/>
    </source>
</evidence>
<evidence type="ECO:0000256" key="1">
    <source>
        <dbReference type="SAM" id="MobiDB-lite"/>
    </source>
</evidence>
<keyword evidence="2" id="KW-1133">Transmembrane helix</keyword>
<feature type="transmembrane region" description="Helical" evidence="2">
    <location>
        <begin position="143"/>
        <end position="160"/>
    </location>
</feature>
<dbReference type="AlphaFoldDB" id="A0AAF3EW92"/>
<feature type="compositionally biased region" description="Polar residues" evidence="1">
    <location>
        <begin position="236"/>
        <end position="247"/>
    </location>
</feature>
<dbReference type="WBParaSite" id="MBELARI_LOCUS18470">
    <property type="protein sequence ID" value="MBELARI_LOCUS18470"/>
    <property type="gene ID" value="MBELARI_LOCUS18470"/>
</dbReference>
<dbReference type="Proteomes" id="UP000887575">
    <property type="component" value="Unassembled WGS sequence"/>
</dbReference>